<dbReference type="InterPro" id="IPR002884">
    <property type="entry name" value="P_dom"/>
</dbReference>
<dbReference type="PROSITE" id="PS51829">
    <property type="entry name" value="P_HOMO_B"/>
    <property type="match status" value="1"/>
</dbReference>
<feature type="domain" description="P/Homo B" evidence="13">
    <location>
        <begin position="453"/>
        <end position="592"/>
    </location>
</feature>
<dbReference type="Pfam" id="PF01483">
    <property type="entry name" value="P_proprotein"/>
    <property type="match status" value="1"/>
</dbReference>
<keyword evidence="7" id="KW-0865">Zymogen</keyword>
<feature type="active site" description="Charge relay system" evidence="9 10">
    <location>
        <position position="176"/>
    </location>
</feature>
<evidence type="ECO:0000313" key="14">
    <source>
        <dbReference type="EMBL" id="ORY32478.1"/>
    </source>
</evidence>
<evidence type="ECO:0000256" key="3">
    <source>
        <dbReference type="ARBA" id="ARBA00022729"/>
    </source>
</evidence>
<dbReference type="InterPro" id="IPR022398">
    <property type="entry name" value="Peptidase_S8_His-AS"/>
</dbReference>
<reference evidence="14 15" key="1">
    <citation type="submission" date="2016-07" db="EMBL/GenBank/DDBJ databases">
        <title>Pervasive Adenine N6-methylation of Active Genes in Fungi.</title>
        <authorList>
            <consortium name="DOE Joint Genome Institute"/>
            <person name="Mondo S.J."/>
            <person name="Dannebaum R.O."/>
            <person name="Kuo R.C."/>
            <person name="Labutti K."/>
            <person name="Haridas S."/>
            <person name="Kuo A."/>
            <person name="Salamov A."/>
            <person name="Ahrendt S.R."/>
            <person name="Lipzen A."/>
            <person name="Sullivan W."/>
            <person name="Andreopoulos W.B."/>
            <person name="Clum A."/>
            <person name="Lindquist E."/>
            <person name="Daum C."/>
            <person name="Ramamoorthy G.K."/>
            <person name="Gryganskyi A."/>
            <person name="Culley D."/>
            <person name="Magnuson J.K."/>
            <person name="James T.Y."/>
            <person name="O'Malley M.A."/>
            <person name="Stajich J.E."/>
            <person name="Spatafora J.W."/>
            <person name="Visel A."/>
            <person name="Grigoriev I.V."/>
        </authorList>
    </citation>
    <scope>NUCLEOTIDE SEQUENCE [LARGE SCALE GENOMIC DNA]</scope>
    <source>
        <strain evidence="14 15">JEL800</strain>
    </source>
</reference>
<dbReference type="PROSITE" id="PS00138">
    <property type="entry name" value="SUBTILASE_SER"/>
    <property type="match status" value="1"/>
</dbReference>
<dbReference type="PROSITE" id="PS51892">
    <property type="entry name" value="SUBTILASE"/>
    <property type="match status" value="1"/>
</dbReference>
<sequence>MSPFTALPLLLLLTPHLTTSTPTPAKIAPNNHAEYTYIAIRSSSPLSVATSFNATYIGPIGELPSHHQLAIPHQDLSRRSADPIHPHHYLKRALETHPDVDWVEIQEPKRRYSKRGEDGSMGLKALGGRFGIVDPEFEAQWHILNDGAGQVGHDHNVSGAWDQGVFGKGSTVCIVDDGIYYKSTDLAANYFAEGSYDFNTHSPDAGPKDSLDRHGTRCAGEIAAVKNSVCGVGIAYEAKVSATRILFHDNHIFSCSWGPTDDGRTMEAPSTLVAEAFVNGVTNGRKGLGSVFVFASGNGGASGDDCNFDGFTNSIYTITVSSVDRYDQHPMYSEQCSANMIVMYSSADTRHNDAIATTDWSLGLTGDLCTRSHGGTSAAAPLASGVFALVNSVRPDLGWRDYQHLSVQSAVVVNRNHSSWVKNGAGRLYSHAFGYGKLDAGRIVELAKKWKKVTNQTFIETGVKKITGRDGVIPQGEGKDLKIKFLVKEDDKKVNGFGGLEHVTVTVNITHQRRGDVWVDLVSPSGSVSHLAVGRKYDSDAGGFPGWTFMTVAHWDEEVNGEWTVVVSDRDHPETTGAVQAVSIKFWGSKKDVVRIKTTASSSAGVSAGAVASSNAKISATVSVPVQAGNETVPPTNNSPRLDVGAWVGGMIGLLAGVGVLVWCLVLRKKNEGSKKKQVIVDVEGRLFQRLDDGAGYDDDYEMEE</sequence>
<evidence type="ECO:0000259" key="13">
    <source>
        <dbReference type="PROSITE" id="PS51829"/>
    </source>
</evidence>
<dbReference type="SUPFAM" id="SSF52743">
    <property type="entry name" value="Subtilisin-like"/>
    <property type="match status" value="1"/>
</dbReference>
<feature type="active site" description="Charge relay system" evidence="9 10">
    <location>
        <position position="214"/>
    </location>
</feature>
<keyword evidence="11" id="KW-0472">Membrane</keyword>
<dbReference type="InterPro" id="IPR008979">
    <property type="entry name" value="Galactose-bd-like_sf"/>
</dbReference>
<dbReference type="GO" id="GO:0000139">
    <property type="term" value="C:Golgi membrane"/>
    <property type="evidence" value="ECO:0007669"/>
    <property type="project" value="TreeGrafter"/>
</dbReference>
<dbReference type="GO" id="GO:0005802">
    <property type="term" value="C:trans-Golgi network"/>
    <property type="evidence" value="ECO:0007669"/>
    <property type="project" value="TreeGrafter"/>
</dbReference>
<dbReference type="InterPro" id="IPR032815">
    <property type="entry name" value="S8_pro-domain"/>
</dbReference>
<feature type="active site" description="Charge relay system" evidence="9 10">
    <location>
        <position position="377"/>
    </location>
</feature>
<dbReference type="PRINTS" id="PR00723">
    <property type="entry name" value="SUBTILISIN"/>
</dbReference>
<dbReference type="Proteomes" id="UP000193642">
    <property type="component" value="Unassembled WGS sequence"/>
</dbReference>
<feature type="chain" id="PRO_5012350053" description="P/Homo B domain-containing protein" evidence="12">
    <location>
        <begin position="21"/>
        <end position="705"/>
    </location>
</feature>
<keyword evidence="11" id="KW-1133">Transmembrane helix</keyword>
<name>A0A1Y2BCC0_9FUNG</name>
<evidence type="ECO:0000256" key="8">
    <source>
        <dbReference type="ARBA" id="ARBA00023180"/>
    </source>
</evidence>
<accession>A0A1Y2BCC0</accession>
<evidence type="ECO:0000256" key="9">
    <source>
        <dbReference type="PIRSR" id="PIRSR615500-1"/>
    </source>
</evidence>
<dbReference type="InterPro" id="IPR000209">
    <property type="entry name" value="Peptidase_S8/S53_dom"/>
</dbReference>
<comment type="similarity">
    <text evidence="1">Belongs to the peptidase S8 family. Furin subfamily.</text>
</comment>
<dbReference type="InterPro" id="IPR036852">
    <property type="entry name" value="Peptidase_S8/S53_dom_sf"/>
</dbReference>
<dbReference type="Gene3D" id="3.40.50.200">
    <property type="entry name" value="Peptidase S8/S53 domain"/>
    <property type="match status" value="1"/>
</dbReference>
<keyword evidence="3 12" id="KW-0732">Signal</keyword>
<dbReference type="InterPro" id="IPR038466">
    <property type="entry name" value="S8_pro-domain_sf"/>
</dbReference>
<dbReference type="OrthoDB" id="300641at2759"/>
<dbReference type="AlphaFoldDB" id="A0A1Y2BCC0"/>
<evidence type="ECO:0000256" key="4">
    <source>
        <dbReference type="ARBA" id="ARBA00022801"/>
    </source>
</evidence>
<feature type="signal peptide" evidence="12">
    <location>
        <begin position="1"/>
        <end position="20"/>
    </location>
</feature>
<keyword evidence="15" id="KW-1185">Reference proteome</keyword>
<evidence type="ECO:0000256" key="6">
    <source>
        <dbReference type="ARBA" id="ARBA00022837"/>
    </source>
</evidence>
<dbReference type="SUPFAM" id="SSF49785">
    <property type="entry name" value="Galactose-binding domain-like"/>
    <property type="match status" value="1"/>
</dbReference>
<evidence type="ECO:0000256" key="11">
    <source>
        <dbReference type="SAM" id="Phobius"/>
    </source>
</evidence>
<keyword evidence="8" id="KW-0325">Glycoprotein</keyword>
<dbReference type="InterPro" id="IPR015500">
    <property type="entry name" value="Peptidase_S8_subtilisin-rel"/>
</dbReference>
<dbReference type="PROSITE" id="PS00137">
    <property type="entry name" value="SUBTILASE_HIS"/>
    <property type="match status" value="1"/>
</dbReference>
<dbReference type="Pfam" id="PF00082">
    <property type="entry name" value="Peptidase_S8"/>
    <property type="match status" value="1"/>
</dbReference>
<evidence type="ECO:0000256" key="5">
    <source>
        <dbReference type="ARBA" id="ARBA00022825"/>
    </source>
</evidence>
<protein>
    <recommendedName>
        <fullName evidence="13">P/Homo B domain-containing protein</fullName>
    </recommendedName>
</protein>
<evidence type="ECO:0000256" key="7">
    <source>
        <dbReference type="ARBA" id="ARBA00023145"/>
    </source>
</evidence>
<gene>
    <name evidence="14" type="ORF">BCR33DRAFT_856553</name>
</gene>
<dbReference type="Pfam" id="PF16470">
    <property type="entry name" value="S8_pro-domain"/>
    <property type="match status" value="1"/>
</dbReference>
<dbReference type="CDD" id="cd04059">
    <property type="entry name" value="Peptidases_S8_Protein_convertases_Kexins_Furin-like"/>
    <property type="match status" value="1"/>
</dbReference>
<comment type="caution">
    <text evidence="14">The sequence shown here is derived from an EMBL/GenBank/DDBJ whole genome shotgun (WGS) entry which is preliminary data.</text>
</comment>
<dbReference type="GO" id="GO:0004252">
    <property type="term" value="F:serine-type endopeptidase activity"/>
    <property type="evidence" value="ECO:0007669"/>
    <property type="project" value="UniProtKB-UniRule"/>
</dbReference>
<dbReference type="Gene3D" id="2.60.120.260">
    <property type="entry name" value="Galactose-binding domain-like"/>
    <property type="match status" value="1"/>
</dbReference>
<dbReference type="InterPro" id="IPR034182">
    <property type="entry name" value="Kexin/furin"/>
</dbReference>
<evidence type="ECO:0000256" key="2">
    <source>
        <dbReference type="ARBA" id="ARBA00022670"/>
    </source>
</evidence>
<keyword evidence="6" id="KW-0106">Calcium</keyword>
<dbReference type="GO" id="GO:0016485">
    <property type="term" value="P:protein processing"/>
    <property type="evidence" value="ECO:0007669"/>
    <property type="project" value="TreeGrafter"/>
</dbReference>
<evidence type="ECO:0000313" key="15">
    <source>
        <dbReference type="Proteomes" id="UP000193642"/>
    </source>
</evidence>
<dbReference type="InterPro" id="IPR023828">
    <property type="entry name" value="Peptidase_S8_Ser-AS"/>
</dbReference>
<dbReference type="Gene3D" id="3.30.70.850">
    <property type="entry name" value="Peptidase S8, pro-domain"/>
    <property type="match status" value="1"/>
</dbReference>
<evidence type="ECO:0000256" key="10">
    <source>
        <dbReference type="PROSITE-ProRule" id="PRU01240"/>
    </source>
</evidence>
<keyword evidence="4 10" id="KW-0378">Hydrolase</keyword>
<feature type="transmembrane region" description="Helical" evidence="11">
    <location>
        <begin position="644"/>
        <end position="667"/>
    </location>
</feature>
<keyword evidence="2 10" id="KW-0645">Protease</keyword>
<dbReference type="PANTHER" id="PTHR42884:SF14">
    <property type="entry name" value="NEUROENDOCRINE CONVERTASE 1"/>
    <property type="match status" value="1"/>
</dbReference>
<proteinExistence type="inferred from homology"/>
<organism evidence="14 15">
    <name type="scientific">Rhizoclosmatium globosum</name>
    <dbReference type="NCBI Taxonomy" id="329046"/>
    <lineage>
        <taxon>Eukaryota</taxon>
        <taxon>Fungi</taxon>
        <taxon>Fungi incertae sedis</taxon>
        <taxon>Chytridiomycota</taxon>
        <taxon>Chytridiomycota incertae sedis</taxon>
        <taxon>Chytridiomycetes</taxon>
        <taxon>Chytridiales</taxon>
        <taxon>Chytriomycetaceae</taxon>
        <taxon>Rhizoclosmatium</taxon>
    </lineage>
</organism>
<keyword evidence="5 10" id="KW-0720">Serine protease</keyword>
<dbReference type="PANTHER" id="PTHR42884">
    <property type="entry name" value="PROPROTEIN CONVERTASE SUBTILISIN/KEXIN-RELATED"/>
    <property type="match status" value="1"/>
</dbReference>
<evidence type="ECO:0000256" key="12">
    <source>
        <dbReference type="SAM" id="SignalP"/>
    </source>
</evidence>
<keyword evidence="11" id="KW-0812">Transmembrane</keyword>
<dbReference type="EMBL" id="MCGO01000071">
    <property type="protein sequence ID" value="ORY32478.1"/>
    <property type="molecule type" value="Genomic_DNA"/>
</dbReference>
<dbReference type="STRING" id="329046.A0A1Y2BCC0"/>
<evidence type="ECO:0000256" key="1">
    <source>
        <dbReference type="ARBA" id="ARBA00005325"/>
    </source>
</evidence>
<dbReference type="FunFam" id="2.60.120.260:FF:000026">
    <property type="entry name" value="proprotein convertase subtilisin/kexin type 7"/>
    <property type="match status" value="1"/>
</dbReference>